<gene>
    <name evidence="2" type="ORF">C1H66_01530</name>
</gene>
<feature type="transmembrane region" description="Helical" evidence="1">
    <location>
        <begin position="28"/>
        <end position="51"/>
    </location>
</feature>
<comment type="caution">
    <text evidence="2">The sequence shown here is derived from an EMBL/GenBank/DDBJ whole genome shotgun (WGS) entry which is preliminary data.</text>
</comment>
<keyword evidence="1" id="KW-0472">Membrane</keyword>
<evidence type="ECO:0000313" key="3">
    <source>
        <dbReference type="Proteomes" id="UP000235346"/>
    </source>
</evidence>
<proteinExistence type="predicted"/>
<keyword evidence="3" id="KW-1185">Reference proteome</keyword>
<keyword evidence="1" id="KW-1133">Transmembrane helix</keyword>
<protein>
    <submittedName>
        <fullName evidence="2">Uncharacterized protein</fullName>
    </submittedName>
</protein>
<name>A0A2N7TU77_9GAMM</name>
<accession>A0A2N7TU77</accession>
<keyword evidence="1" id="KW-0812">Transmembrane</keyword>
<sequence>MESINKKNGFIRSLFFNKSGQFRILGFLRIRTIIATLVTFTCAYSILVPYMNEWGWISFGLESVITDSGLRYGDLYYGIAIIAFFLGSGMLGLMINDWVADIFGLHPDGH</sequence>
<reference evidence="2 3" key="1">
    <citation type="submission" date="2018-01" db="EMBL/GenBank/DDBJ databases">
        <title>Halomonas endophytica sp. nov., isolated from storage liquid in the stems of Populus euphratica.</title>
        <authorList>
            <person name="Chen C."/>
        </authorList>
    </citation>
    <scope>NUCLEOTIDE SEQUENCE [LARGE SCALE GENOMIC DNA]</scope>
    <source>
        <strain evidence="2 3">DSM 26881</strain>
    </source>
</reference>
<dbReference type="AlphaFoldDB" id="A0A2N7TU77"/>
<dbReference type="Proteomes" id="UP000235346">
    <property type="component" value="Unassembled WGS sequence"/>
</dbReference>
<organism evidence="2 3">
    <name type="scientific">Halomonas heilongjiangensis</name>
    <dbReference type="NCBI Taxonomy" id="1387883"/>
    <lineage>
        <taxon>Bacteria</taxon>
        <taxon>Pseudomonadati</taxon>
        <taxon>Pseudomonadota</taxon>
        <taxon>Gammaproteobacteria</taxon>
        <taxon>Oceanospirillales</taxon>
        <taxon>Halomonadaceae</taxon>
        <taxon>Halomonas</taxon>
    </lineage>
</organism>
<dbReference type="RefSeq" id="WP_102626162.1">
    <property type="nucleotide sequence ID" value="NZ_PDOH01000028.1"/>
</dbReference>
<evidence type="ECO:0000256" key="1">
    <source>
        <dbReference type="SAM" id="Phobius"/>
    </source>
</evidence>
<feature type="transmembrane region" description="Helical" evidence="1">
    <location>
        <begin position="75"/>
        <end position="95"/>
    </location>
</feature>
<evidence type="ECO:0000313" key="2">
    <source>
        <dbReference type="EMBL" id="PMR71744.1"/>
    </source>
</evidence>
<dbReference type="EMBL" id="PNRE01000009">
    <property type="protein sequence ID" value="PMR71744.1"/>
    <property type="molecule type" value="Genomic_DNA"/>
</dbReference>